<organism evidence="23 24">
    <name type="scientific">Candidatus Avoscillospira stercorigallinarum</name>
    <dbReference type="NCBI Taxonomy" id="2840708"/>
    <lineage>
        <taxon>Bacteria</taxon>
        <taxon>Bacillati</taxon>
        <taxon>Bacillota</taxon>
        <taxon>Clostridia</taxon>
        <taxon>Eubacteriales</taxon>
        <taxon>Oscillospiraceae</taxon>
        <taxon>Oscillospiraceae incertae sedis</taxon>
        <taxon>Candidatus Avoscillospira</taxon>
    </lineage>
</organism>
<dbReference type="PROSITE" id="PS51168">
    <property type="entry name" value="CHORISMATE_MUT_2"/>
    <property type="match status" value="1"/>
</dbReference>
<gene>
    <name evidence="23" type="ORF">IAA67_06810</name>
</gene>
<feature type="domain" description="Prephenate dehydratase" evidence="21">
    <location>
        <begin position="112"/>
        <end position="289"/>
    </location>
</feature>
<dbReference type="InterPro" id="IPR002701">
    <property type="entry name" value="CM_II_prokaryot"/>
</dbReference>
<evidence type="ECO:0000256" key="6">
    <source>
        <dbReference type="ARBA" id="ARBA00013147"/>
    </source>
</evidence>
<evidence type="ECO:0000256" key="16">
    <source>
        <dbReference type="ARBA" id="ARBA00031175"/>
    </source>
</evidence>
<dbReference type="SUPFAM" id="SSF53850">
    <property type="entry name" value="Periplasmic binding protein-like II"/>
    <property type="match status" value="1"/>
</dbReference>
<dbReference type="InterPro" id="IPR001086">
    <property type="entry name" value="Preph_deHydtase"/>
</dbReference>
<evidence type="ECO:0000256" key="11">
    <source>
        <dbReference type="ARBA" id="ARBA00023141"/>
    </source>
</evidence>
<comment type="subcellular location">
    <subcellularLocation>
        <location evidence="3">Cytoplasm</location>
    </subcellularLocation>
</comment>
<comment type="catalytic activity">
    <reaction evidence="1">
        <text>chorismate = prephenate</text>
        <dbReference type="Rhea" id="RHEA:13897"/>
        <dbReference type="ChEBI" id="CHEBI:29748"/>
        <dbReference type="ChEBI" id="CHEBI:29934"/>
        <dbReference type="EC" id="5.4.99.5"/>
    </reaction>
</comment>
<keyword evidence="14" id="KW-0456">Lyase</keyword>
<keyword evidence="10" id="KW-0028">Amino-acid biosynthesis</keyword>
<dbReference type="InterPro" id="IPR036979">
    <property type="entry name" value="CM_dom_sf"/>
</dbReference>
<dbReference type="InterPro" id="IPR018528">
    <property type="entry name" value="Preph_deHydtase_CS"/>
</dbReference>
<keyword evidence="15" id="KW-0511">Multifunctional enzyme</keyword>
<accession>A0A9D0Z7I2</accession>
<name>A0A9D0Z7I2_9FIRM</name>
<protein>
    <recommendedName>
        <fullName evidence="7">Bifunctional chorismate mutase/prephenate dehydratase</fullName>
        <ecNumber evidence="6">4.2.1.51</ecNumber>
    </recommendedName>
    <alternativeName>
        <fullName evidence="17">Chorismate mutase-prephenate dehydratase</fullName>
    </alternativeName>
    <alternativeName>
        <fullName evidence="8">Prephenate dehydratase</fullName>
    </alternativeName>
    <alternativeName>
        <fullName evidence="16">p-protein</fullName>
    </alternativeName>
</protein>
<dbReference type="CDD" id="cd04905">
    <property type="entry name" value="ACT_CM-PDT"/>
    <property type="match status" value="1"/>
</dbReference>
<dbReference type="PROSITE" id="PS51171">
    <property type="entry name" value="PREPHENATE_DEHYDR_3"/>
    <property type="match status" value="1"/>
</dbReference>
<dbReference type="SMART" id="SM00830">
    <property type="entry name" value="CM_2"/>
    <property type="match status" value="1"/>
</dbReference>
<evidence type="ECO:0000256" key="14">
    <source>
        <dbReference type="ARBA" id="ARBA00023239"/>
    </source>
</evidence>
<evidence type="ECO:0000256" key="13">
    <source>
        <dbReference type="ARBA" id="ARBA00023235"/>
    </source>
</evidence>
<keyword evidence="12" id="KW-0584">Phenylalanine biosynthesis</keyword>
<keyword evidence="9" id="KW-0963">Cytoplasm</keyword>
<evidence type="ECO:0000256" key="10">
    <source>
        <dbReference type="ARBA" id="ARBA00022605"/>
    </source>
</evidence>
<evidence type="ECO:0000256" key="5">
    <source>
        <dbReference type="ARBA" id="ARBA00004817"/>
    </source>
</evidence>
<dbReference type="GO" id="GO:0046417">
    <property type="term" value="P:chorismate metabolic process"/>
    <property type="evidence" value="ECO:0007669"/>
    <property type="project" value="InterPro"/>
</dbReference>
<comment type="pathway">
    <text evidence="4">Amino-acid biosynthesis; L-phenylalanine biosynthesis; phenylpyruvate from prephenate: step 1/1.</text>
</comment>
<comment type="pathway">
    <text evidence="5">Metabolic intermediate biosynthesis; prephenate biosynthesis; prephenate from chorismate: step 1/1.</text>
</comment>
<feature type="site" description="Essential for prephenate dehydratase activity" evidence="19">
    <location>
        <position position="282"/>
    </location>
</feature>
<dbReference type="PIRSF" id="PIRSF001500">
    <property type="entry name" value="Chor_mut_pdt_Ppr"/>
    <property type="match status" value="1"/>
</dbReference>
<evidence type="ECO:0000256" key="19">
    <source>
        <dbReference type="PIRSR" id="PIRSR001500-2"/>
    </source>
</evidence>
<keyword evidence="11" id="KW-0057">Aromatic amino acid biosynthesis</keyword>
<comment type="function">
    <text evidence="2">Catalyzes the Claisen rearrangement of chorismate to prephenate and the decarboxylation/dehydration of prephenate to phenylpyruvate.</text>
</comment>
<sequence>MDLKDYRVQMDDIDNQLIDLFRKRMETAGAIAAYKKEHGLPVLDAGREREKMRTLLEKMPPEMRNYTSVLYSSLFELSRSYQSQQMEQYTDLSHKIADAIAGTPSLFPQNAAVGVCGVEGAYAQIATEKLFKMPFILYFNNFEGVFTAIEKGLCQYGVVPIENSTAGSVKKVYDLMIHHNFSIVRSVRLKIDHNLLAKRGTKLENIKEIYSHEQAISQCAEFLKSLGPDVKVTALENTAAAAKLVAESDRTDIAALCSRSCMDLYDLSCLKYNVQDQGNNYTRFICISRNLEIYPGADRTSLMLATAHKPGALYRLLARFYALGINITKLESRPIPDRDFEFMFYFDLETSIYSEEFIQIICELSASTEDFTYLGSYSEVV</sequence>
<dbReference type="Pfam" id="PF01817">
    <property type="entry name" value="CM_2"/>
    <property type="match status" value="1"/>
</dbReference>
<feature type="domain" description="Chorismate mutase" evidence="20">
    <location>
        <begin position="1"/>
        <end position="86"/>
    </location>
</feature>
<evidence type="ECO:0000259" key="20">
    <source>
        <dbReference type="PROSITE" id="PS51168"/>
    </source>
</evidence>
<dbReference type="Gene3D" id="1.20.59.10">
    <property type="entry name" value="Chorismate mutase"/>
    <property type="match status" value="1"/>
</dbReference>
<dbReference type="GO" id="GO:0005737">
    <property type="term" value="C:cytoplasm"/>
    <property type="evidence" value="ECO:0007669"/>
    <property type="project" value="UniProtKB-SubCell"/>
</dbReference>
<dbReference type="Gene3D" id="3.40.190.10">
    <property type="entry name" value="Periplasmic binding protein-like II"/>
    <property type="match status" value="2"/>
</dbReference>
<feature type="domain" description="ACT" evidence="22">
    <location>
        <begin position="301"/>
        <end position="378"/>
    </location>
</feature>
<dbReference type="AlphaFoldDB" id="A0A9D0Z7I2"/>
<dbReference type="GO" id="GO:0004664">
    <property type="term" value="F:prephenate dehydratase activity"/>
    <property type="evidence" value="ECO:0007669"/>
    <property type="project" value="UniProtKB-EC"/>
</dbReference>
<dbReference type="EMBL" id="DVFN01000096">
    <property type="protein sequence ID" value="HIQ70021.1"/>
    <property type="molecule type" value="Genomic_DNA"/>
</dbReference>
<dbReference type="PROSITE" id="PS00858">
    <property type="entry name" value="PREPHENATE_DEHYDR_2"/>
    <property type="match status" value="1"/>
</dbReference>
<evidence type="ECO:0000313" key="24">
    <source>
        <dbReference type="Proteomes" id="UP000886874"/>
    </source>
</evidence>
<dbReference type="Proteomes" id="UP000886874">
    <property type="component" value="Unassembled WGS sequence"/>
</dbReference>
<dbReference type="Gene3D" id="3.30.70.260">
    <property type="match status" value="1"/>
</dbReference>
<evidence type="ECO:0000256" key="9">
    <source>
        <dbReference type="ARBA" id="ARBA00022490"/>
    </source>
</evidence>
<evidence type="ECO:0000256" key="1">
    <source>
        <dbReference type="ARBA" id="ARBA00000824"/>
    </source>
</evidence>
<dbReference type="InterPro" id="IPR008242">
    <property type="entry name" value="Chor_mutase/pphenate_deHydtase"/>
</dbReference>
<evidence type="ECO:0000313" key="23">
    <source>
        <dbReference type="EMBL" id="HIQ70021.1"/>
    </source>
</evidence>
<evidence type="ECO:0000256" key="18">
    <source>
        <dbReference type="ARBA" id="ARBA00047848"/>
    </source>
</evidence>
<evidence type="ECO:0000256" key="12">
    <source>
        <dbReference type="ARBA" id="ARBA00023222"/>
    </source>
</evidence>
<keyword evidence="13" id="KW-0413">Isomerase</keyword>
<dbReference type="Pfam" id="PF00800">
    <property type="entry name" value="PDT"/>
    <property type="match status" value="1"/>
</dbReference>
<comment type="catalytic activity">
    <reaction evidence="18">
        <text>prephenate + H(+) = 3-phenylpyruvate + CO2 + H2O</text>
        <dbReference type="Rhea" id="RHEA:21648"/>
        <dbReference type="ChEBI" id="CHEBI:15377"/>
        <dbReference type="ChEBI" id="CHEBI:15378"/>
        <dbReference type="ChEBI" id="CHEBI:16526"/>
        <dbReference type="ChEBI" id="CHEBI:18005"/>
        <dbReference type="ChEBI" id="CHEBI:29934"/>
        <dbReference type="EC" id="4.2.1.51"/>
    </reaction>
</comment>
<dbReference type="InterPro" id="IPR002912">
    <property type="entry name" value="ACT_dom"/>
</dbReference>
<dbReference type="CDD" id="cd13631">
    <property type="entry name" value="PBP2_Ct-PDT_like"/>
    <property type="match status" value="1"/>
</dbReference>
<dbReference type="PANTHER" id="PTHR21022:SF19">
    <property type="entry name" value="PREPHENATE DEHYDRATASE-RELATED"/>
    <property type="match status" value="1"/>
</dbReference>
<dbReference type="GO" id="GO:0009094">
    <property type="term" value="P:L-phenylalanine biosynthetic process"/>
    <property type="evidence" value="ECO:0007669"/>
    <property type="project" value="UniProtKB-KW"/>
</dbReference>
<dbReference type="EC" id="4.2.1.51" evidence="6"/>
<evidence type="ECO:0000256" key="15">
    <source>
        <dbReference type="ARBA" id="ARBA00023268"/>
    </source>
</evidence>
<evidence type="ECO:0000259" key="22">
    <source>
        <dbReference type="PROSITE" id="PS51671"/>
    </source>
</evidence>
<evidence type="ECO:0000256" key="2">
    <source>
        <dbReference type="ARBA" id="ARBA00002364"/>
    </source>
</evidence>
<dbReference type="PROSITE" id="PS00857">
    <property type="entry name" value="PREPHENATE_DEHYDR_1"/>
    <property type="match status" value="1"/>
</dbReference>
<evidence type="ECO:0000256" key="8">
    <source>
        <dbReference type="ARBA" id="ARBA00021872"/>
    </source>
</evidence>
<dbReference type="InterPro" id="IPR036263">
    <property type="entry name" value="Chorismate_II_sf"/>
</dbReference>
<dbReference type="SUPFAM" id="SSF55021">
    <property type="entry name" value="ACT-like"/>
    <property type="match status" value="1"/>
</dbReference>
<evidence type="ECO:0000256" key="3">
    <source>
        <dbReference type="ARBA" id="ARBA00004496"/>
    </source>
</evidence>
<dbReference type="InterPro" id="IPR045865">
    <property type="entry name" value="ACT-like_dom_sf"/>
</dbReference>
<evidence type="ECO:0000256" key="7">
    <source>
        <dbReference type="ARBA" id="ARBA00014401"/>
    </source>
</evidence>
<evidence type="ECO:0000259" key="21">
    <source>
        <dbReference type="PROSITE" id="PS51171"/>
    </source>
</evidence>
<reference evidence="23" key="1">
    <citation type="submission" date="2020-10" db="EMBL/GenBank/DDBJ databases">
        <authorList>
            <person name="Gilroy R."/>
        </authorList>
    </citation>
    <scope>NUCLEOTIDE SEQUENCE</scope>
    <source>
        <strain evidence="23">ChiSjej2B20-13462</strain>
    </source>
</reference>
<reference evidence="23" key="2">
    <citation type="journal article" date="2021" name="PeerJ">
        <title>Extensive microbial diversity within the chicken gut microbiome revealed by metagenomics and culture.</title>
        <authorList>
            <person name="Gilroy R."/>
            <person name="Ravi A."/>
            <person name="Getino M."/>
            <person name="Pursley I."/>
            <person name="Horton D.L."/>
            <person name="Alikhan N.F."/>
            <person name="Baker D."/>
            <person name="Gharbi K."/>
            <person name="Hall N."/>
            <person name="Watson M."/>
            <person name="Adriaenssens E.M."/>
            <person name="Foster-Nyarko E."/>
            <person name="Jarju S."/>
            <person name="Secka A."/>
            <person name="Antonio M."/>
            <person name="Oren A."/>
            <person name="Chaudhuri R.R."/>
            <person name="La Ragione R."/>
            <person name="Hildebrand F."/>
            <person name="Pallen M.J."/>
        </authorList>
    </citation>
    <scope>NUCLEOTIDE SEQUENCE</scope>
    <source>
        <strain evidence="23">ChiSjej2B20-13462</strain>
    </source>
</reference>
<dbReference type="PANTHER" id="PTHR21022">
    <property type="entry name" value="PREPHENATE DEHYDRATASE P PROTEIN"/>
    <property type="match status" value="1"/>
</dbReference>
<dbReference type="SUPFAM" id="SSF48600">
    <property type="entry name" value="Chorismate mutase II"/>
    <property type="match status" value="1"/>
</dbReference>
<comment type="caution">
    <text evidence="23">The sequence shown here is derived from an EMBL/GenBank/DDBJ whole genome shotgun (WGS) entry which is preliminary data.</text>
</comment>
<proteinExistence type="predicted"/>
<evidence type="ECO:0000256" key="17">
    <source>
        <dbReference type="ARBA" id="ARBA00031520"/>
    </source>
</evidence>
<dbReference type="GO" id="GO:0004106">
    <property type="term" value="F:chorismate mutase activity"/>
    <property type="evidence" value="ECO:0007669"/>
    <property type="project" value="UniProtKB-EC"/>
</dbReference>
<evidence type="ECO:0000256" key="4">
    <source>
        <dbReference type="ARBA" id="ARBA00004741"/>
    </source>
</evidence>
<dbReference type="PROSITE" id="PS51671">
    <property type="entry name" value="ACT"/>
    <property type="match status" value="1"/>
</dbReference>